<feature type="region of interest" description="Disordered" evidence="1">
    <location>
        <begin position="223"/>
        <end position="254"/>
    </location>
</feature>
<feature type="compositionally biased region" description="Low complexity" evidence="1">
    <location>
        <begin position="223"/>
        <end position="247"/>
    </location>
</feature>
<evidence type="ECO:0000256" key="1">
    <source>
        <dbReference type="SAM" id="MobiDB-lite"/>
    </source>
</evidence>
<dbReference type="EMBL" id="QJNS01000018">
    <property type="protein sequence ID" value="RYO93365.1"/>
    <property type="molecule type" value="Genomic_DNA"/>
</dbReference>
<feature type="compositionally biased region" description="Polar residues" evidence="1">
    <location>
        <begin position="95"/>
        <end position="115"/>
    </location>
</feature>
<feature type="compositionally biased region" description="Low complexity" evidence="1">
    <location>
        <begin position="116"/>
        <end position="129"/>
    </location>
</feature>
<comment type="caution">
    <text evidence="2">The sequence shown here is derived from an EMBL/GenBank/DDBJ whole genome shotgun (WGS) entry which is preliminary data.</text>
</comment>
<organism evidence="2 3">
    <name type="scientific">Monosporascus cannonballus</name>
    <dbReference type="NCBI Taxonomy" id="155416"/>
    <lineage>
        <taxon>Eukaryota</taxon>
        <taxon>Fungi</taxon>
        <taxon>Dikarya</taxon>
        <taxon>Ascomycota</taxon>
        <taxon>Pezizomycotina</taxon>
        <taxon>Sordariomycetes</taxon>
        <taxon>Xylariomycetidae</taxon>
        <taxon>Xylariales</taxon>
        <taxon>Xylariales incertae sedis</taxon>
        <taxon>Monosporascus</taxon>
    </lineage>
</organism>
<gene>
    <name evidence="2" type="ORF">DL762_001064</name>
</gene>
<accession>A0ABY0HH57</accession>
<proteinExistence type="predicted"/>
<evidence type="ECO:0000313" key="2">
    <source>
        <dbReference type="EMBL" id="RYO93365.1"/>
    </source>
</evidence>
<feature type="compositionally biased region" description="Polar residues" evidence="1">
    <location>
        <begin position="48"/>
        <end position="64"/>
    </location>
</feature>
<feature type="region of interest" description="Disordered" evidence="1">
    <location>
        <begin position="164"/>
        <end position="202"/>
    </location>
</feature>
<feature type="region of interest" description="Disordered" evidence="1">
    <location>
        <begin position="36"/>
        <end position="152"/>
    </location>
</feature>
<evidence type="ECO:0000313" key="3">
    <source>
        <dbReference type="Proteomes" id="UP000294003"/>
    </source>
</evidence>
<feature type="region of interest" description="Disordered" evidence="1">
    <location>
        <begin position="303"/>
        <end position="340"/>
    </location>
</feature>
<protein>
    <submittedName>
        <fullName evidence="2">Uncharacterized protein</fullName>
    </submittedName>
</protein>
<sequence>MLRLPPTTLSLTMAEVKEFEHRRRFKKYLSKNETFTRHVPLAPRIAGSVNSDTLPGPEQPQTAELPSGEPLPLEVSSAPEGKESTKLPSNPPAGESSTWGSGKNSLQSNSNSTKTLGSGSSALQLSSAPGRPPAALPPPFSMDMRTVSDTQTLPSAEIVTNLRAQHHLGPHPITPQRRSSLRGHHADDTVRASPPSGRSSRSRIFSSAVRFVESVIHLPRRTSPSALARRMRRSASASPTPSTAEEPTLGEDTPRLAVYNDSVPASLQPQTPLNLPEARHQSRLHGAYTAPVVRVETRPVYQSGAVRGRPNSGNSVVGMETPGFRGLYGGIENSEDSTSF</sequence>
<reference evidence="2 3" key="1">
    <citation type="submission" date="2018-06" db="EMBL/GenBank/DDBJ databases">
        <title>Complete Genomes of Monosporascus.</title>
        <authorList>
            <person name="Robinson A.J."/>
            <person name="Natvig D.O."/>
        </authorList>
    </citation>
    <scope>NUCLEOTIDE SEQUENCE [LARGE SCALE GENOMIC DNA]</scope>
    <source>
        <strain evidence="2 3">CBS 609.92</strain>
    </source>
</reference>
<keyword evidence="3" id="KW-1185">Reference proteome</keyword>
<dbReference type="Proteomes" id="UP000294003">
    <property type="component" value="Unassembled WGS sequence"/>
</dbReference>
<feature type="compositionally biased region" description="Pro residues" evidence="1">
    <location>
        <begin position="130"/>
        <end position="140"/>
    </location>
</feature>
<feature type="compositionally biased region" description="Low complexity" evidence="1">
    <location>
        <begin position="191"/>
        <end position="202"/>
    </location>
</feature>
<name>A0ABY0HH57_9PEZI</name>